<dbReference type="GO" id="GO:0008028">
    <property type="term" value="F:monocarboxylic acid transmembrane transporter activity"/>
    <property type="evidence" value="ECO:0007669"/>
    <property type="project" value="TreeGrafter"/>
</dbReference>
<feature type="non-terminal residue" evidence="2">
    <location>
        <position position="431"/>
    </location>
</feature>
<dbReference type="PANTHER" id="PTHR11360:SF309">
    <property type="entry name" value="MONOCARBOXYLATE TRANSPORTER 7-LIKE PROTEIN"/>
    <property type="match status" value="1"/>
</dbReference>
<feature type="transmembrane region" description="Helical" evidence="1">
    <location>
        <begin position="21"/>
        <end position="41"/>
    </location>
</feature>
<feature type="transmembrane region" description="Helical" evidence="1">
    <location>
        <begin position="61"/>
        <end position="79"/>
    </location>
</feature>
<organism evidence="2 3">
    <name type="scientific">Brenthis ino</name>
    <name type="common">lesser marbled fritillary</name>
    <dbReference type="NCBI Taxonomy" id="405034"/>
    <lineage>
        <taxon>Eukaryota</taxon>
        <taxon>Metazoa</taxon>
        <taxon>Ecdysozoa</taxon>
        <taxon>Arthropoda</taxon>
        <taxon>Hexapoda</taxon>
        <taxon>Insecta</taxon>
        <taxon>Pterygota</taxon>
        <taxon>Neoptera</taxon>
        <taxon>Endopterygota</taxon>
        <taxon>Lepidoptera</taxon>
        <taxon>Glossata</taxon>
        <taxon>Ditrysia</taxon>
        <taxon>Papilionoidea</taxon>
        <taxon>Nymphalidae</taxon>
        <taxon>Heliconiinae</taxon>
        <taxon>Argynnini</taxon>
        <taxon>Brenthis</taxon>
    </lineage>
</organism>
<dbReference type="AlphaFoldDB" id="A0A8J9UW42"/>
<dbReference type="OrthoDB" id="6499973at2759"/>
<dbReference type="EMBL" id="OV170226">
    <property type="protein sequence ID" value="CAH0727536.1"/>
    <property type="molecule type" value="Genomic_DNA"/>
</dbReference>
<dbReference type="Pfam" id="PF07690">
    <property type="entry name" value="MFS_1"/>
    <property type="match status" value="1"/>
</dbReference>
<dbReference type="InterPro" id="IPR036259">
    <property type="entry name" value="MFS_trans_sf"/>
</dbReference>
<feature type="transmembrane region" description="Helical" evidence="1">
    <location>
        <begin position="114"/>
        <end position="135"/>
    </location>
</feature>
<gene>
    <name evidence="2" type="ORF">BINO364_LOCUS12864</name>
</gene>
<protein>
    <submittedName>
        <fullName evidence="2">Uncharacterized protein</fullName>
    </submittedName>
</protein>
<keyword evidence="3" id="KW-1185">Reference proteome</keyword>
<evidence type="ECO:0000313" key="3">
    <source>
        <dbReference type="Proteomes" id="UP000838878"/>
    </source>
</evidence>
<feature type="transmembrane region" description="Helical" evidence="1">
    <location>
        <begin position="147"/>
        <end position="168"/>
    </location>
</feature>
<dbReference type="Proteomes" id="UP000838878">
    <property type="component" value="Chromosome 6"/>
</dbReference>
<dbReference type="PANTHER" id="PTHR11360">
    <property type="entry name" value="MONOCARBOXYLATE TRANSPORTER"/>
    <property type="match status" value="1"/>
</dbReference>
<dbReference type="InterPro" id="IPR050327">
    <property type="entry name" value="Proton-linked_MCT"/>
</dbReference>
<evidence type="ECO:0000256" key="1">
    <source>
        <dbReference type="SAM" id="Phobius"/>
    </source>
</evidence>
<keyword evidence="1" id="KW-0812">Transmembrane</keyword>
<feature type="transmembrane region" description="Helical" evidence="1">
    <location>
        <begin position="91"/>
        <end position="108"/>
    </location>
</feature>
<dbReference type="Gene3D" id="1.20.1250.20">
    <property type="entry name" value="MFS general substrate transporter like domains"/>
    <property type="match status" value="1"/>
</dbReference>
<proteinExistence type="predicted"/>
<feature type="transmembrane region" description="Helical" evidence="1">
    <location>
        <begin position="288"/>
        <end position="312"/>
    </location>
</feature>
<name>A0A8J9UW42_9NEOP</name>
<sequence length="431" mass="47856">MSAQEVSKSKKYELVPPDGGWGYVIGVAVTIILTTIHAFIPSFGMIYNQLYLELKMNSTDITVMNGISAVTMAISGFMISPILRFLTIRQLGLVSVIILNLGYILTVFVRSKITFIICMGICQSFGNGIIINLSFTVLNNYFVKKRLLAVSFTQTIVGVVTLFVPQFIKWALDTYGLRGTLLLIAGVSMQNIIGMVLLQPVEWHMKRIQVPENEDNEKKSLLAIEKENNKEDLTSSFKTPPKNLTESVDEKHILEEQLQKHNKGLKGFIEKSIDVPFLRSYLLSNASVGLALCIFADLTLTIMLPQALYSIGWTESDVAFALSLNATGDLVMRILFILLHKWLKDIGSHEIYVAGLAIAFISRLGMFWSVNMTLILVFITTSGMSRCSMLMLVPMVVADAVAEEKFTSAMGVFLAIYGLFTMVLGPIIGKY</sequence>
<keyword evidence="1" id="KW-0472">Membrane</keyword>
<evidence type="ECO:0000313" key="2">
    <source>
        <dbReference type="EMBL" id="CAH0727536.1"/>
    </source>
</evidence>
<reference evidence="2" key="1">
    <citation type="submission" date="2021-12" db="EMBL/GenBank/DDBJ databases">
        <authorList>
            <person name="Martin H S."/>
        </authorList>
    </citation>
    <scope>NUCLEOTIDE SEQUENCE</scope>
</reference>
<feature type="transmembrane region" description="Helical" evidence="1">
    <location>
        <begin position="318"/>
        <end position="339"/>
    </location>
</feature>
<accession>A0A8J9UW42</accession>
<feature type="transmembrane region" description="Helical" evidence="1">
    <location>
        <begin position="409"/>
        <end position="428"/>
    </location>
</feature>
<dbReference type="SUPFAM" id="SSF103473">
    <property type="entry name" value="MFS general substrate transporter"/>
    <property type="match status" value="1"/>
</dbReference>
<feature type="transmembrane region" description="Helical" evidence="1">
    <location>
        <begin position="180"/>
        <end position="198"/>
    </location>
</feature>
<keyword evidence="1" id="KW-1133">Transmembrane helix</keyword>
<dbReference type="InterPro" id="IPR011701">
    <property type="entry name" value="MFS"/>
</dbReference>